<feature type="compositionally biased region" description="Low complexity" evidence="1">
    <location>
        <begin position="46"/>
        <end position="55"/>
    </location>
</feature>
<proteinExistence type="predicted"/>
<feature type="compositionally biased region" description="Basic and acidic residues" evidence="1">
    <location>
        <begin position="10"/>
        <end position="22"/>
    </location>
</feature>
<evidence type="ECO:0000256" key="1">
    <source>
        <dbReference type="SAM" id="MobiDB-lite"/>
    </source>
</evidence>
<sequence length="163" mass="17586">MKRRSGKRTATREVKLEVKMEDGIGTSAGRSRRLRATAVRAGRRGPSPSSSDRPSSPYPPEQTHRWSQMPRGRSDSSSILVWTEPRRRTVIVLESSTNTSSHRTYNGPSDEHNPGALSEQSPQRAASAAGSHGDATGAEGQILAVGGIRNAGDIEMEVLKLVV</sequence>
<feature type="region of interest" description="Disordered" evidence="1">
    <location>
        <begin position="1"/>
        <end position="136"/>
    </location>
</feature>
<keyword evidence="3" id="KW-1185">Reference proteome</keyword>
<dbReference type="HOGENOM" id="CLU_1629623_0_0_1"/>
<dbReference type="Gramene" id="OB05G24880.1">
    <property type="protein sequence ID" value="OB05G24880.1"/>
    <property type="gene ID" value="OB05G24880"/>
</dbReference>
<protein>
    <submittedName>
        <fullName evidence="2">Uncharacterized protein</fullName>
    </submittedName>
</protein>
<organism evidence="2">
    <name type="scientific">Oryza brachyantha</name>
    <name type="common">malo sina</name>
    <dbReference type="NCBI Taxonomy" id="4533"/>
    <lineage>
        <taxon>Eukaryota</taxon>
        <taxon>Viridiplantae</taxon>
        <taxon>Streptophyta</taxon>
        <taxon>Embryophyta</taxon>
        <taxon>Tracheophyta</taxon>
        <taxon>Spermatophyta</taxon>
        <taxon>Magnoliopsida</taxon>
        <taxon>Liliopsida</taxon>
        <taxon>Poales</taxon>
        <taxon>Poaceae</taxon>
        <taxon>BOP clade</taxon>
        <taxon>Oryzoideae</taxon>
        <taxon>Oryzeae</taxon>
        <taxon>Oryzinae</taxon>
        <taxon>Oryza</taxon>
    </lineage>
</organism>
<dbReference type="AlphaFoldDB" id="J3M7B4"/>
<accession>J3M7B4</accession>
<reference evidence="2" key="2">
    <citation type="submission" date="2013-04" db="UniProtKB">
        <authorList>
            <consortium name="EnsemblPlants"/>
        </authorList>
    </citation>
    <scope>IDENTIFICATION</scope>
</reference>
<reference evidence="2" key="1">
    <citation type="journal article" date="2013" name="Nat. Commun.">
        <title>Whole-genome sequencing of Oryza brachyantha reveals mechanisms underlying Oryza genome evolution.</title>
        <authorList>
            <person name="Chen J."/>
            <person name="Huang Q."/>
            <person name="Gao D."/>
            <person name="Wang J."/>
            <person name="Lang Y."/>
            <person name="Liu T."/>
            <person name="Li B."/>
            <person name="Bai Z."/>
            <person name="Luis Goicoechea J."/>
            <person name="Liang C."/>
            <person name="Chen C."/>
            <person name="Zhang W."/>
            <person name="Sun S."/>
            <person name="Liao Y."/>
            <person name="Zhang X."/>
            <person name="Yang L."/>
            <person name="Song C."/>
            <person name="Wang M."/>
            <person name="Shi J."/>
            <person name="Liu G."/>
            <person name="Liu J."/>
            <person name="Zhou H."/>
            <person name="Zhou W."/>
            <person name="Yu Q."/>
            <person name="An N."/>
            <person name="Chen Y."/>
            <person name="Cai Q."/>
            <person name="Wang B."/>
            <person name="Liu B."/>
            <person name="Min J."/>
            <person name="Huang Y."/>
            <person name="Wu H."/>
            <person name="Li Z."/>
            <person name="Zhang Y."/>
            <person name="Yin Y."/>
            <person name="Song W."/>
            <person name="Jiang J."/>
            <person name="Jackson S.A."/>
            <person name="Wing R.A."/>
            <person name="Wang J."/>
            <person name="Chen M."/>
        </authorList>
    </citation>
    <scope>NUCLEOTIDE SEQUENCE [LARGE SCALE GENOMIC DNA]</scope>
    <source>
        <strain evidence="2">cv. IRGC 101232</strain>
    </source>
</reference>
<evidence type="ECO:0000313" key="2">
    <source>
        <dbReference type="EnsemblPlants" id="OB05G24880.1"/>
    </source>
</evidence>
<dbReference type="EnsemblPlants" id="OB05G24880.1">
    <property type="protein sequence ID" value="OB05G24880.1"/>
    <property type="gene ID" value="OB05G24880"/>
</dbReference>
<name>J3M7B4_ORYBR</name>
<dbReference type="Proteomes" id="UP000006038">
    <property type="component" value="Chromosome 5"/>
</dbReference>
<feature type="compositionally biased region" description="Polar residues" evidence="1">
    <location>
        <begin position="94"/>
        <end position="107"/>
    </location>
</feature>
<evidence type="ECO:0000313" key="3">
    <source>
        <dbReference type="Proteomes" id="UP000006038"/>
    </source>
</evidence>